<evidence type="ECO:0000256" key="1">
    <source>
        <dbReference type="SAM" id="MobiDB-lite"/>
    </source>
</evidence>
<keyword evidence="4" id="KW-1185">Reference proteome</keyword>
<dbReference type="Proteomes" id="UP000191004">
    <property type="component" value="Unassembled WGS sequence"/>
</dbReference>
<dbReference type="GO" id="GO:0005737">
    <property type="term" value="C:cytoplasm"/>
    <property type="evidence" value="ECO:0007669"/>
    <property type="project" value="TreeGrafter"/>
</dbReference>
<dbReference type="InterPro" id="IPR001763">
    <property type="entry name" value="Rhodanese-like_dom"/>
</dbReference>
<dbReference type="InterPro" id="IPR036873">
    <property type="entry name" value="Rhodanese-like_dom_sf"/>
</dbReference>
<name>A0A1T3CU33_9HYPO</name>
<dbReference type="SUPFAM" id="SSF52821">
    <property type="entry name" value="Rhodanese/Cell cycle control phosphatase"/>
    <property type="match status" value="1"/>
</dbReference>
<proteinExistence type="predicted"/>
<dbReference type="GO" id="GO:0004725">
    <property type="term" value="F:protein tyrosine phosphatase activity"/>
    <property type="evidence" value="ECO:0007669"/>
    <property type="project" value="TreeGrafter"/>
</dbReference>
<dbReference type="GO" id="GO:0005634">
    <property type="term" value="C:nucleus"/>
    <property type="evidence" value="ECO:0007669"/>
    <property type="project" value="TreeGrafter"/>
</dbReference>
<dbReference type="PANTHER" id="PTHR10828">
    <property type="entry name" value="M-PHASE INDUCER PHOSPHATASE DUAL SPECIFICITY PHOSPHATASE CDC25"/>
    <property type="match status" value="1"/>
</dbReference>
<evidence type="ECO:0000259" key="2">
    <source>
        <dbReference type="PROSITE" id="PS50206"/>
    </source>
</evidence>
<dbReference type="Pfam" id="PF00581">
    <property type="entry name" value="Rhodanese"/>
    <property type="match status" value="1"/>
</dbReference>
<dbReference type="AlphaFoldDB" id="A0A1T3CU33"/>
<dbReference type="PROSITE" id="PS50206">
    <property type="entry name" value="RHODANESE_3"/>
    <property type="match status" value="1"/>
</dbReference>
<sequence length="155" mass="17323">MASMNAPEVPWHAAFPSPKRQEPETMTRGEVLKMMKDDGSVAGKDYLLVDLRRTDHQGGTIRGSINLPAQSLYPALPTVYNMVKTAGIRRVIWYCSSSRGRGTRAACWFSDYLEEKGDTNTQSLILLEGLKGWAKGGAEYVECIDGYDHAYWESQ</sequence>
<organism evidence="3 4">
    <name type="scientific">Trichoderma guizhouense</name>
    <dbReference type="NCBI Taxonomy" id="1491466"/>
    <lineage>
        <taxon>Eukaryota</taxon>
        <taxon>Fungi</taxon>
        <taxon>Dikarya</taxon>
        <taxon>Ascomycota</taxon>
        <taxon>Pezizomycotina</taxon>
        <taxon>Sordariomycetes</taxon>
        <taxon>Hypocreomycetidae</taxon>
        <taxon>Hypocreales</taxon>
        <taxon>Hypocreaceae</taxon>
        <taxon>Trichoderma</taxon>
    </lineage>
</organism>
<dbReference type="OrthoDB" id="8300214at2759"/>
<dbReference type="EMBL" id="LVVK01000007">
    <property type="protein sequence ID" value="OPB44515.1"/>
    <property type="molecule type" value="Genomic_DNA"/>
</dbReference>
<protein>
    <submittedName>
        <fullName evidence="3">Arsenate reductase Arc2</fullName>
    </submittedName>
</protein>
<gene>
    <name evidence="3" type="ORF">A0O28_0028340</name>
</gene>
<feature type="domain" description="Rhodanese" evidence="2">
    <location>
        <begin position="42"/>
        <end position="142"/>
    </location>
</feature>
<accession>A0A1T3CU33</accession>
<evidence type="ECO:0000313" key="3">
    <source>
        <dbReference type="EMBL" id="OPB44515.1"/>
    </source>
</evidence>
<dbReference type="Gene3D" id="3.40.250.10">
    <property type="entry name" value="Rhodanese-like domain"/>
    <property type="match status" value="1"/>
</dbReference>
<comment type="caution">
    <text evidence="3">The sequence shown here is derived from an EMBL/GenBank/DDBJ whole genome shotgun (WGS) entry which is preliminary data.</text>
</comment>
<dbReference type="PANTHER" id="PTHR10828:SF50">
    <property type="entry name" value="REDUCTASE (ARC2), PUTATIVE (AFU_ORTHOLOGUE AFUA_6G13400)-RELATED"/>
    <property type="match status" value="1"/>
</dbReference>
<reference evidence="3 4" key="1">
    <citation type="submission" date="2016-04" db="EMBL/GenBank/DDBJ databases">
        <title>Multiple horizontal gene transfer events from other fungi enriched the ability of the initially mycotrophic fungus Trichoderma (Ascomycota) to feed on dead plant biomass.</title>
        <authorList>
            <person name="Atanasova L."/>
            <person name="Chenthamara K."/>
            <person name="Zhang J."/>
            <person name="Grujic M."/>
            <person name="Henrissat B."/>
            <person name="Kuo A."/>
            <person name="Aertz A."/>
            <person name="Salamov A."/>
            <person name="Lipzen A."/>
            <person name="Labutti K."/>
            <person name="Barry K."/>
            <person name="Miao Y."/>
            <person name="Rahimi M.J."/>
            <person name="Shen Q."/>
            <person name="Grigoriev I.V."/>
            <person name="Kubicek C.P."/>
            <person name="Druzhinina I.S."/>
        </authorList>
    </citation>
    <scope>NUCLEOTIDE SEQUENCE [LARGE SCALE GENOMIC DNA]</scope>
    <source>
        <strain evidence="3 4">NJAU 4742</strain>
    </source>
</reference>
<feature type="region of interest" description="Disordered" evidence="1">
    <location>
        <begin position="1"/>
        <end position="24"/>
    </location>
</feature>
<evidence type="ECO:0000313" key="4">
    <source>
        <dbReference type="Proteomes" id="UP000191004"/>
    </source>
</evidence>